<gene>
    <name evidence="6" type="ORF">E8E12_003549</name>
</gene>
<comment type="caution">
    <text evidence="6">The sequence shown here is derived from an EMBL/GenBank/DDBJ whole genome shotgun (WGS) entry which is preliminary data.</text>
</comment>
<dbReference type="InterPro" id="IPR053007">
    <property type="entry name" value="CYP450_monoxygenase_sec-met"/>
</dbReference>
<dbReference type="PANTHER" id="PTHR47582:SF1">
    <property type="entry name" value="P450, PUTATIVE (EUROFUNG)-RELATED"/>
    <property type="match status" value="1"/>
</dbReference>
<evidence type="ECO:0000256" key="1">
    <source>
        <dbReference type="ARBA" id="ARBA00001971"/>
    </source>
</evidence>
<evidence type="ECO:0000256" key="5">
    <source>
        <dbReference type="PIRSR" id="PIRSR602403-1"/>
    </source>
</evidence>
<comment type="cofactor">
    <cofactor evidence="1 5">
        <name>heme</name>
        <dbReference type="ChEBI" id="CHEBI:30413"/>
    </cofactor>
</comment>
<evidence type="ECO:0000313" key="7">
    <source>
        <dbReference type="Proteomes" id="UP000758155"/>
    </source>
</evidence>
<protein>
    <recommendedName>
        <fullName evidence="8">Cytochrome P450</fullName>
    </recommendedName>
</protein>
<dbReference type="EMBL" id="SWKV01000067">
    <property type="protein sequence ID" value="KAF3034491.1"/>
    <property type="molecule type" value="Genomic_DNA"/>
</dbReference>
<evidence type="ECO:0000313" key="6">
    <source>
        <dbReference type="EMBL" id="KAF3034491.1"/>
    </source>
</evidence>
<evidence type="ECO:0000256" key="3">
    <source>
        <dbReference type="ARBA" id="ARBA00022723"/>
    </source>
</evidence>
<accession>A0A9P5BXR5</accession>
<dbReference type="Proteomes" id="UP000758155">
    <property type="component" value="Unassembled WGS sequence"/>
</dbReference>
<dbReference type="GO" id="GO:0020037">
    <property type="term" value="F:heme binding"/>
    <property type="evidence" value="ECO:0007669"/>
    <property type="project" value="InterPro"/>
</dbReference>
<keyword evidence="7" id="KW-1185">Reference proteome</keyword>
<evidence type="ECO:0000256" key="2">
    <source>
        <dbReference type="ARBA" id="ARBA00010617"/>
    </source>
</evidence>
<organism evidence="6 7">
    <name type="scientific">Didymella heteroderae</name>
    <dbReference type="NCBI Taxonomy" id="1769908"/>
    <lineage>
        <taxon>Eukaryota</taxon>
        <taxon>Fungi</taxon>
        <taxon>Dikarya</taxon>
        <taxon>Ascomycota</taxon>
        <taxon>Pezizomycotina</taxon>
        <taxon>Dothideomycetes</taxon>
        <taxon>Pleosporomycetidae</taxon>
        <taxon>Pleosporales</taxon>
        <taxon>Pleosporineae</taxon>
        <taxon>Didymellaceae</taxon>
        <taxon>Didymella</taxon>
    </lineage>
</organism>
<dbReference type="PRINTS" id="PR00465">
    <property type="entry name" value="EP450IV"/>
</dbReference>
<keyword evidence="3 5" id="KW-0479">Metal-binding</keyword>
<keyword evidence="4 5" id="KW-0408">Iron</keyword>
<dbReference type="SUPFAM" id="SSF48264">
    <property type="entry name" value="Cytochrome P450"/>
    <property type="match status" value="1"/>
</dbReference>
<dbReference type="OrthoDB" id="3366823at2759"/>
<dbReference type="GO" id="GO:0016705">
    <property type="term" value="F:oxidoreductase activity, acting on paired donors, with incorporation or reduction of molecular oxygen"/>
    <property type="evidence" value="ECO:0007669"/>
    <property type="project" value="InterPro"/>
</dbReference>
<feature type="binding site" description="axial binding residue" evidence="5">
    <location>
        <position position="386"/>
    </location>
    <ligand>
        <name>heme</name>
        <dbReference type="ChEBI" id="CHEBI:30413"/>
    </ligand>
    <ligandPart>
        <name>Fe</name>
        <dbReference type="ChEBI" id="CHEBI:18248"/>
    </ligandPart>
</feature>
<proteinExistence type="inferred from homology"/>
<dbReference type="Pfam" id="PF00067">
    <property type="entry name" value="p450"/>
    <property type="match status" value="1"/>
</dbReference>
<reference evidence="6" key="1">
    <citation type="submission" date="2019-04" db="EMBL/GenBank/DDBJ databases">
        <title>Sequencing of skin fungus with MAO and IRED activity.</title>
        <authorList>
            <person name="Marsaioli A.J."/>
            <person name="Bonatto J.M.C."/>
            <person name="Reis Junior O."/>
        </authorList>
    </citation>
    <scope>NUCLEOTIDE SEQUENCE</scope>
    <source>
        <strain evidence="6">28M1</strain>
    </source>
</reference>
<dbReference type="InterPro" id="IPR001128">
    <property type="entry name" value="Cyt_P450"/>
</dbReference>
<dbReference type="Gene3D" id="1.10.630.10">
    <property type="entry name" value="Cytochrome P450"/>
    <property type="match status" value="1"/>
</dbReference>
<dbReference type="AlphaFoldDB" id="A0A9P5BXR5"/>
<dbReference type="InterPro" id="IPR036396">
    <property type="entry name" value="Cyt_P450_sf"/>
</dbReference>
<dbReference type="GO" id="GO:0005506">
    <property type="term" value="F:iron ion binding"/>
    <property type="evidence" value="ECO:0007669"/>
    <property type="project" value="InterPro"/>
</dbReference>
<sequence length="456" mass="50581">MVGLQKYKHPIFTLPMLTGRTYIVADPALAAAVQKASSTMSFDSIVADVTPRLVGSNAHTARIIRGPPGKNLDETSIVKKSHSVINTPLMANNIHDVSKKQLDYFGGLIAKVNDGSEFELFRFIRTAVTAASQNSFYGPNNPFEKNPHLVEDFWDWEAGNIAFMSGVFPSVFARDATRGIRACVKGFKEWIETEGYKDAYVLLRNRNQLHSDEGIIDTEEKAKLEMGFSLGVNVNASGVTFWMVNQIFSRPELLSKIRKEIRDNAVEAPGVLSVERLRLSCPRLNSVARETMRLYMPAVTARLVTEDTIVADTYLLRKGAVVQLNGSAIHNNADVWGPDCEIFNPDRFLYSLSGSKTMLDGTVPEGRAHFVHPAAFRSFGGGTSWCPGRHFAQMEVLGLAAVLVMGFDLEPANGTTWNPPADEKRVPIAVMKPTARLEVKVKVRKEYESITWEMKP</sequence>
<dbReference type="InterPro" id="IPR002403">
    <property type="entry name" value="Cyt_P450_E_grp-IV"/>
</dbReference>
<comment type="similarity">
    <text evidence="2">Belongs to the cytochrome P450 family.</text>
</comment>
<dbReference type="CDD" id="cd11040">
    <property type="entry name" value="CYP7_CYP8-like"/>
    <property type="match status" value="1"/>
</dbReference>
<evidence type="ECO:0008006" key="8">
    <source>
        <dbReference type="Google" id="ProtNLM"/>
    </source>
</evidence>
<name>A0A9P5BXR5_9PLEO</name>
<evidence type="ECO:0000256" key="4">
    <source>
        <dbReference type="ARBA" id="ARBA00023004"/>
    </source>
</evidence>
<keyword evidence="5" id="KW-0349">Heme</keyword>
<dbReference type="GO" id="GO:0004497">
    <property type="term" value="F:monooxygenase activity"/>
    <property type="evidence" value="ECO:0007669"/>
    <property type="project" value="InterPro"/>
</dbReference>
<dbReference type="PANTHER" id="PTHR47582">
    <property type="entry name" value="P450, PUTATIVE (EUROFUNG)-RELATED"/>
    <property type="match status" value="1"/>
</dbReference>